<protein>
    <submittedName>
        <fullName evidence="2">Uncharacterized protein</fullName>
    </submittedName>
</protein>
<dbReference type="EMBL" id="MU793322">
    <property type="protein sequence ID" value="KAJ3786139.1"/>
    <property type="molecule type" value="Genomic_DNA"/>
</dbReference>
<accession>A0AA38NMC1</accession>
<name>A0AA38NMC1_9AGAR</name>
<gene>
    <name evidence="2" type="ORF">GGU10DRAFT_178272</name>
</gene>
<sequence>MPSIAISTTRHVRFSDELAKPPSDRRRIDGLVYPRVAQIKGEANKHDSFDLHWKLECLSAASRVGTVGSVEVKEDEGIAMNPRISSSLPPARLGPHGWHSHNVLA</sequence>
<proteinExistence type="predicted"/>
<evidence type="ECO:0000256" key="1">
    <source>
        <dbReference type="SAM" id="MobiDB-lite"/>
    </source>
</evidence>
<comment type="caution">
    <text evidence="2">The sequence shown here is derived from an EMBL/GenBank/DDBJ whole genome shotgun (WGS) entry which is preliminary data.</text>
</comment>
<evidence type="ECO:0000313" key="2">
    <source>
        <dbReference type="EMBL" id="KAJ3786139.1"/>
    </source>
</evidence>
<dbReference type="AlphaFoldDB" id="A0AA38NMC1"/>
<feature type="region of interest" description="Disordered" evidence="1">
    <location>
        <begin position="81"/>
        <end position="105"/>
    </location>
</feature>
<keyword evidence="3" id="KW-1185">Reference proteome</keyword>
<dbReference type="Proteomes" id="UP001163798">
    <property type="component" value="Unassembled WGS sequence"/>
</dbReference>
<reference evidence="2" key="1">
    <citation type="submission" date="2022-08" db="EMBL/GenBank/DDBJ databases">
        <authorList>
            <consortium name="DOE Joint Genome Institute"/>
            <person name="Min B."/>
            <person name="Riley R."/>
            <person name="Sierra-Patev S."/>
            <person name="Naranjo-Ortiz M."/>
            <person name="Looney B."/>
            <person name="Konkel Z."/>
            <person name="Slot J.C."/>
            <person name="Sakamoto Y."/>
            <person name="Steenwyk J.L."/>
            <person name="Rokas A."/>
            <person name="Carro J."/>
            <person name="Camarero S."/>
            <person name="Ferreira P."/>
            <person name="Molpeceres G."/>
            <person name="Ruiz-Duenas F.J."/>
            <person name="Serrano A."/>
            <person name="Henrissat B."/>
            <person name="Drula E."/>
            <person name="Hughes K.W."/>
            <person name="Mata J.L."/>
            <person name="Ishikawa N.K."/>
            <person name="Vargas-Isla R."/>
            <person name="Ushijima S."/>
            <person name="Smith C.A."/>
            <person name="Ahrendt S."/>
            <person name="Andreopoulos W."/>
            <person name="He G."/>
            <person name="Labutti K."/>
            <person name="Lipzen A."/>
            <person name="Ng V."/>
            <person name="Sandor L."/>
            <person name="Barry K."/>
            <person name="Martinez A.T."/>
            <person name="Xiao Y."/>
            <person name="Gibbons J.G."/>
            <person name="Terashima K."/>
            <person name="Hibbett D.S."/>
            <person name="Grigoriev I.V."/>
        </authorList>
    </citation>
    <scope>NUCLEOTIDE SEQUENCE</scope>
    <source>
        <strain evidence="2">TFB10291</strain>
    </source>
</reference>
<organism evidence="2 3">
    <name type="scientific">Lentinula aff. detonsa</name>
    <dbReference type="NCBI Taxonomy" id="2804958"/>
    <lineage>
        <taxon>Eukaryota</taxon>
        <taxon>Fungi</taxon>
        <taxon>Dikarya</taxon>
        <taxon>Basidiomycota</taxon>
        <taxon>Agaricomycotina</taxon>
        <taxon>Agaricomycetes</taxon>
        <taxon>Agaricomycetidae</taxon>
        <taxon>Agaricales</taxon>
        <taxon>Marasmiineae</taxon>
        <taxon>Omphalotaceae</taxon>
        <taxon>Lentinula</taxon>
    </lineage>
</organism>
<evidence type="ECO:0000313" key="3">
    <source>
        <dbReference type="Proteomes" id="UP001163798"/>
    </source>
</evidence>